<accession>B7ZYT4</accession>
<feature type="compositionally biased region" description="Basic residues" evidence="1">
    <location>
        <begin position="623"/>
        <end position="642"/>
    </location>
</feature>
<reference evidence="2" key="1">
    <citation type="journal article" date="2009" name="PLoS Genet.">
        <title>Sequencing, mapping, and analysis of 27,455 maize full-length cDNAs.</title>
        <authorList>
            <person name="Soderlund C."/>
            <person name="Descour A."/>
            <person name="Kudrna D."/>
            <person name="Bomhoff M."/>
            <person name="Boyd L."/>
            <person name="Currie J."/>
            <person name="Angelova A."/>
            <person name="Collura K."/>
            <person name="Wissotski M."/>
            <person name="Ashley E."/>
            <person name="Morrow D."/>
            <person name="Fernandes J."/>
            <person name="Walbot V."/>
            <person name="Yu Y."/>
        </authorList>
    </citation>
    <scope>NUCLEOTIDE SEQUENCE</scope>
    <source>
        <strain evidence="2">B73</strain>
    </source>
</reference>
<dbReference type="ExpressionAtlas" id="B7ZYT4">
    <property type="expression patterns" value="baseline"/>
</dbReference>
<protein>
    <submittedName>
        <fullName evidence="2">Uncharacterized protein</fullName>
    </submittedName>
</protein>
<name>B7ZYT4_MAIZE</name>
<feature type="region of interest" description="Disordered" evidence="1">
    <location>
        <begin position="623"/>
        <end position="651"/>
    </location>
</feature>
<proteinExistence type="evidence at transcript level"/>
<evidence type="ECO:0000256" key="1">
    <source>
        <dbReference type="SAM" id="MobiDB-lite"/>
    </source>
</evidence>
<dbReference type="EMBL" id="BT054476">
    <property type="protein sequence ID" value="ACL53083.1"/>
    <property type="molecule type" value="mRNA"/>
</dbReference>
<organism evidence="2">
    <name type="scientific">Zea mays</name>
    <name type="common">Maize</name>
    <dbReference type="NCBI Taxonomy" id="4577"/>
    <lineage>
        <taxon>Eukaryota</taxon>
        <taxon>Viridiplantae</taxon>
        <taxon>Streptophyta</taxon>
        <taxon>Embryophyta</taxon>
        <taxon>Tracheophyta</taxon>
        <taxon>Spermatophyta</taxon>
        <taxon>Magnoliopsida</taxon>
        <taxon>Liliopsida</taxon>
        <taxon>Poales</taxon>
        <taxon>Poaceae</taxon>
        <taxon>PACMAD clade</taxon>
        <taxon>Panicoideae</taxon>
        <taxon>Andropogonodae</taxon>
        <taxon>Andropogoneae</taxon>
        <taxon>Tripsacinae</taxon>
        <taxon>Zea</taxon>
    </lineage>
</organism>
<sequence>MLLLLLLLGATNQAANVTLHRGLVGRRASSWRPVRRRRAEVARHDAGVEQLHDGREGDAAGHLVLVDGRAAGNGVVHELLERARPDHPDLQRPDGSVRHAALSIHRVERLLHLQVAALQHVARHGLRRPLLAGLGGGQQLPVDDVVARDAAGAGVARVLHHRRAAAAARAEQRRRAVHGALQLRLVGLVGLDGQQHVLAAHEPELRRRVVEAGHAQDVADAVPVQPRVRGDHQLVLAPGLHAGQVHQLRRVAGGHAARLVHGEELEVAHVGHDGVAHLRRAAHGPEVQPEVALGGGVHCARHGEAAAVVLQGGDVLLHRAGDDHVQVPGVGPHAGDDARPVAAGALGADEARQLRVPAEHARDGVPDGRVGHARGQRPGLDVVGELLPVQLQEADGAQQARREDGAHAEHVVALAQPAHHLRVHALERVGAQDGRRGARVVVVRVERPVLEVLALVVARQHGPRRQPAGRRRLRLDEQEVERLALVQPRQVQVHDGHKEAVQQLAPVELLLDSWHQLALAGRSPRAGEELGDGMRGEDGRAVPVGDALDVGLQVLVGDDGHLGAEGGAVRGAGEAAAGEVLGPGVPGQDLGQDALLHGVDVGGHLLDEPQLLGVLLTVAARRGRRRRAQRRGRGHVGHHRHRPDGNGIPVE</sequence>
<dbReference type="AlphaFoldDB" id="B7ZYT4"/>
<evidence type="ECO:0000313" key="2">
    <source>
        <dbReference type="EMBL" id="ACL53083.1"/>
    </source>
</evidence>
<reference evidence="2" key="2">
    <citation type="submission" date="2012-06" db="EMBL/GenBank/DDBJ databases">
        <authorList>
            <person name="Yu Y."/>
            <person name="Currie J."/>
            <person name="Lomeli R."/>
            <person name="Angelova A."/>
            <person name="Collura K."/>
            <person name="Wissotski M."/>
            <person name="Campos D."/>
            <person name="Kudrna D."/>
            <person name="Golser W."/>
            <person name="Ashely E."/>
            <person name="Descour A."/>
            <person name="Fernandes J."/>
            <person name="Soderlund C."/>
            <person name="Walbot V."/>
        </authorList>
    </citation>
    <scope>NUCLEOTIDE SEQUENCE</scope>
    <source>
        <strain evidence="2">B73</strain>
    </source>
</reference>